<comment type="similarity">
    <text evidence="6">Belongs to the ABC-4 integral membrane protein family.</text>
</comment>
<evidence type="ECO:0000256" key="4">
    <source>
        <dbReference type="ARBA" id="ARBA00022989"/>
    </source>
</evidence>
<feature type="transmembrane region" description="Helical" evidence="7">
    <location>
        <begin position="21"/>
        <end position="50"/>
    </location>
</feature>
<evidence type="ECO:0000313" key="9">
    <source>
        <dbReference type="EMBL" id="TMQ56599.1"/>
    </source>
</evidence>
<protein>
    <submittedName>
        <fullName evidence="9">FtsX-like permease family protein</fullName>
    </submittedName>
</protein>
<gene>
    <name evidence="9" type="ORF">E6K75_08300</name>
</gene>
<evidence type="ECO:0000256" key="6">
    <source>
        <dbReference type="ARBA" id="ARBA00038076"/>
    </source>
</evidence>
<accession>A0A538SYY4</accession>
<proteinExistence type="inferred from homology"/>
<keyword evidence="2" id="KW-1003">Cell membrane</keyword>
<reference evidence="9 10" key="1">
    <citation type="journal article" date="2019" name="Nat. Microbiol.">
        <title>Mediterranean grassland soil C-N compound turnover is dependent on rainfall and depth, and is mediated by genomically divergent microorganisms.</title>
        <authorList>
            <person name="Diamond S."/>
            <person name="Andeer P.F."/>
            <person name="Li Z."/>
            <person name="Crits-Christoph A."/>
            <person name="Burstein D."/>
            <person name="Anantharaman K."/>
            <person name="Lane K.R."/>
            <person name="Thomas B.C."/>
            <person name="Pan C."/>
            <person name="Northen T.R."/>
            <person name="Banfield J.F."/>
        </authorList>
    </citation>
    <scope>NUCLEOTIDE SEQUENCE [LARGE SCALE GENOMIC DNA]</scope>
    <source>
        <strain evidence="9">WS_5</strain>
    </source>
</reference>
<dbReference type="PANTHER" id="PTHR30572">
    <property type="entry name" value="MEMBRANE COMPONENT OF TRANSPORTER-RELATED"/>
    <property type="match status" value="1"/>
</dbReference>
<evidence type="ECO:0000259" key="8">
    <source>
        <dbReference type="Pfam" id="PF02687"/>
    </source>
</evidence>
<evidence type="ECO:0000256" key="7">
    <source>
        <dbReference type="SAM" id="Phobius"/>
    </source>
</evidence>
<organism evidence="9 10">
    <name type="scientific">Eiseniibacteriota bacterium</name>
    <dbReference type="NCBI Taxonomy" id="2212470"/>
    <lineage>
        <taxon>Bacteria</taxon>
        <taxon>Candidatus Eiseniibacteriota</taxon>
    </lineage>
</organism>
<evidence type="ECO:0000313" key="10">
    <source>
        <dbReference type="Proteomes" id="UP000320913"/>
    </source>
</evidence>
<dbReference type="GO" id="GO:0005886">
    <property type="term" value="C:plasma membrane"/>
    <property type="evidence" value="ECO:0007669"/>
    <property type="project" value="UniProtKB-SubCell"/>
</dbReference>
<comment type="subcellular location">
    <subcellularLocation>
        <location evidence="1">Cell membrane</location>
        <topology evidence="1">Multi-pass membrane protein</topology>
    </subcellularLocation>
</comment>
<feature type="non-terminal residue" evidence="9">
    <location>
        <position position="1"/>
    </location>
</feature>
<feature type="domain" description="ABC3 transporter permease C-terminal" evidence="8">
    <location>
        <begin position="2"/>
        <end position="92"/>
    </location>
</feature>
<dbReference type="Proteomes" id="UP000320913">
    <property type="component" value="Unassembled WGS sequence"/>
</dbReference>
<evidence type="ECO:0000256" key="2">
    <source>
        <dbReference type="ARBA" id="ARBA00022475"/>
    </source>
</evidence>
<keyword evidence="3 7" id="KW-0812">Transmembrane</keyword>
<dbReference type="InterPro" id="IPR003838">
    <property type="entry name" value="ABC3_permease_C"/>
</dbReference>
<evidence type="ECO:0000256" key="1">
    <source>
        <dbReference type="ARBA" id="ARBA00004651"/>
    </source>
</evidence>
<sequence length="101" mass="10694">SVTERTREIGIRKALGATQKTILLQFLIEALVLCLLGGIFGIAFGAGAAIVARSAFHWNTSVGASSILLAFLFSAAVGILFGVWPARRAASLDAIESLRYE</sequence>
<dbReference type="EMBL" id="VBOV01000200">
    <property type="protein sequence ID" value="TMQ56599.1"/>
    <property type="molecule type" value="Genomic_DNA"/>
</dbReference>
<dbReference type="PANTHER" id="PTHR30572:SF4">
    <property type="entry name" value="ABC TRANSPORTER PERMEASE YTRF"/>
    <property type="match status" value="1"/>
</dbReference>
<evidence type="ECO:0000256" key="3">
    <source>
        <dbReference type="ARBA" id="ARBA00022692"/>
    </source>
</evidence>
<name>A0A538SYY4_UNCEI</name>
<keyword evidence="4 7" id="KW-1133">Transmembrane helix</keyword>
<dbReference type="InterPro" id="IPR050250">
    <property type="entry name" value="Macrolide_Exporter_MacB"/>
</dbReference>
<evidence type="ECO:0000256" key="5">
    <source>
        <dbReference type="ARBA" id="ARBA00023136"/>
    </source>
</evidence>
<comment type="caution">
    <text evidence="9">The sequence shown here is derived from an EMBL/GenBank/DDBJ whole genome shotgun (WGS) entry which is preliminary data.</text>
</comment>
<dbReference type="GO" id="GO:0022857">
    <property type="term" value="F:transmembrane transporter activity"/>
    <property type="evidence" value="ECO:0007669"/>
    <property type="project" value="TreeGrafter"/>
</dbReference>
<dbReference type="Pfam" id="PF02687">
    <property type="entry name" value="FtsX"/>
    <property type="match status" value="1"/>
</dbReference>
<feature type="transmembrane region" description="Helical" evidence="7">
    <location>
        <begin position="62"/>
        <end position="84"/>
    </location>
</feature>
<dbReference type="AlphaFoldDB" id="A0A538SYY4"/>
<keyword evidence="5 7" id="KW-0472">Membrane</keyword>